<sequence length="78" mass="9005">MTTQSKTARVPKQRVTPVYLTLDEAADLMSLSKKTIRRRISDGTIPAYKCGRRHIRIRLDELEDALRRIPTTHREDAS</sequence>
<reference evidence="2 3" key="1">
    <citation type="submission" date="2019-03" db="EMBL/GenBank/DDBJ databases">
        <title>Three New Species of Nocardioides, Nocardioides euryhalodurans sp. nov., Nocardioides seonyuensis sp. nov. and Nocardioides eburneoflavus sp. nov. Iolated from Soil.</title>
        <authorList>
            <person name="Roh S.G."/>
            <person name="Lee C."/>
            <person name="Kim M.-K."/>
            <person name="Kim S.B."/>
        </authorList>
    </citation>
    <scope>NUCLEOTIDE SEQUENCE [LARGE SCALE GENOMIC DNA]</scope>
    <source>
        <strain evidence="2 3">MMS17-SY207-3</strain>
    </source>
</reference>
<dbReference type="InterPro" id="IPR041657">
    <property type="entry name" value="HTH_17"/>
</dbReference>
<dbReference type="AlphaFoldDB" id="A0A4P7IM36"/>
<feature type="domain" description="Helix-turn-helix" evidence="1">
    <location>
        <begin position="19"/>
        <end position="68"/>
    </location>
</feature>
<dbReference type="GO" id="GO:0003677">
    <property type="term" value="F:DNA binding"/>
    <property type="evidence" value="ECO:0007669"/>
    <property type="project" value="UniProtKB-KW"/>
</dbReference>
<accession>A0A4P7IM36</accession>
<protein>
    <submittedName>
        <fullName evidence="2">DNA-binding protein</fullName>
    </submittedName>
</protein>
<proteinExistence type="predicted"/>
<evidence type="ECO:0000313" key="2">
    <source>
        <dbReference type="EMBL" id="QBX57321.1"/>
    </source>
</evidence>
<dbReference type="SUPFAM" id="SSF46955">
    <property type="entry name" value="Putative DNA-binding domain"/>
    <property type="match status" value="1"/>
</dbReference>
<gene>
    <name evidence="2" type="ORF">EXE58_19080</name>
</gene>
<name>A0A4P7IM36_9ACTN</name>
<dbReference type="InterPro" id="IPR009061">
    <property type="entry name" value="DNA-bd_dom_put_sf"/>
</dbReference>
<organism evidence="2 3">
    <name type="scientific">Nocardioides seonyuensis</name>
    <dbReference type="NCBI Taxonomy" id="2518371"/>
    <lineage>
        <taxon>Bacteria</taxon>
        <taxon>Bacillati</taxon>
        <taxon>Actinomycetota</taxon>
        <taxon>Actinomycetes</taxon>
        <taxon>Propionibacteriales</taxon>
        <taxon>Nocardioidaceae</taxon>
        <taxon>Nocardioides</taxon>
    </lineage>
</organism>
<evidence type="ECO:0000313" key="3">
    <source>
        <dbReference type="Proteomes" id="UP000294853"/>
    </source>
</evidence>
<keyword evidence="2" id="KW-0238">DNA-binding</keyword>
<dbReference type="KEGG" id="nsn:EXE58_19080"/>
<dbReference type="NCBIfam" id="TIGR01764">
    <property type="entry name" value="excise"/>
    <property type="match status" value="1"/>
</dbReference>
<dbReference type="RefSeq" id="WP_135269306.1">
    <property type="nucleotide sequence ID" value="NZ_CP038436.1"/>
</dbReference>
<dbReference type="OrthoDB" id="4870800at2"/>
<dbReference type="Pfam" id="PF12728">
    <property type="entry name" value="HTH_17"/>
    <property type="match status" value="1"/>
</dbReference>
<dbReference type="EMBL" id="CP038436">
    <property type="protein sequence ID" value="QBX57321.1"/>
    <property type="molecule type" value="Genomic_DNA"/>
</dbReference>
<evidence type="ECO:0000259" key="1">
    <source>
        <dbReference type="Pfam" id="PF12728"/>
    </source>
</evidence>
<dbReference type="InterPro" id="IPR010093">
    <property type="entry name" value="SinI_DNA-bd"/>
</dbReference>
<keyword evidence="3" id="KW-1185">Reference proteome</keyword>
<dbReference type="Proteomes" id="UP000294853">
    <property type="component" value="Chromosome"/>
</dbReference>